<dbReference type="GO" id="GO:0016787">
    <property type="term" value="F:hydrolase activity"/>
    <property type="evidence" value="ECO:0007669"/>
    <property type="project" value="UniProtKB-KW"/>
</dbReference>
<reference evidence="2 3" key="1">
    <citation type="submission" date="2014-11" db="EMBL/GenBank/DDBJ databases">
        <title>Mycobacterium setense Manresensis Genome.</title>
        <authorList>
            <person name="Rech G."/>
            <person name="Sumoy L."/>
        </authorList>
    </citation>
    <scope>NUCLEOTIDE SEQUENCE [LARGE SCALE GENOMIC DNA]</scope>
    <source>
        <strain evidence="2 3">Manresensis</strain>
    </source>
</reference>
<sequence length="283" mass="29493">MTTSSSLSTHTVTVPGARLHYEVRGTGPLLIILGAPMSAAEFAPLAHALAGDHTVVTADPRGIAGSSVDDPTQDSTPDLRADDVVAILDDLGAASADVFGSSGGAVTALALVARHPDRVRTVVAHEPPLLELLPDADAQRAATEDIIATFDRDGMFAAWGKFMANAGFDVPSDAPSDAPEMPDMPPPSDQDLRDAAHFFTHELRATTRYLPDVEALKNAAMVLGLGEESGHLLTQRTTTALAELLGVKPMMFPGDHGGFIGAPGVFADALRAVLSRPEPHTGV</sequence>
<dbReference type="PANTHER" id="PTHR43433">
    <property type="entry name" value="HYDROLASE, ALPHA/BETA FOLD FAMILY PROTEIN"/>
    <property type="match status" value="1"/>
</dbReference>
<evidence type="ECO:0000259" key="1">
    <source>
        <dbReference type="Pfam" id="PF00561"/>
    </source>
</evidence>
<dbReference type="RefSeq" id="WP_039317335.1">
    <property type="nucleotide sequence ID" value="NZ_JTLZ01000004.1"/>
</dbReference>
<evidence type="ECO:0000313" key="2">
    <source>
        <dbReference type="EMBL" id="KHO27158.1"/>
    </source>
</evidence>
<gene>
    <name evidence="2" type="ORF">QQ44_06510</name>
</gene>
<dbReference type="EMBL" id="JTLZ01000004">
    <property type="protein sequence ID" value="KHO27158.1"/>
    <property type="molecule type" value="Genomic_DNA"/>
</dbReference>
<dbReference type="Gene3D" id="3.40.50.1820">
    <property type="entry name" value="alpha/beta hydrolase"/>
    <property type="match status" value="1"/>
</dbReference>
<dbReference type="Pfam" id="PF00561">
    <property type="entry name" value="Abhydrolase_1"/>
    <property type="match status" value="1"/>
</dbReference>
<evidence type="ECO:0000313" key="3">
    <source>
        <dbReference type="Proteomes" id="UP000031004"/>
    </source>
</evidence>
<dbReference type="SUPFAM" id="SSF53474">
    <property type="entry name" value="alpha/beta-Hydrolases"/>
    <property type="match status" value="1"/>
</dbReference>
<comment type="caution">
    <text evidence="2">The sequence shown here is derived from an EMBL/GenBank/DDBJ whole genome shotgun (WGS) entry which is preliminary data.</text>
</comment>
<feature type="domain" description="AB hydrolase-1" evidence="1">
    <location>
        <begin position="28"/>
        <end position="142"/>
    </location>
</feature>
<proteinExistence type="predicted"/>
<keyword evidence="2" id="KW-0378">Hydrolase</keyword>
<accession>A0ABR4YYA9</accession>
<protein>
    <submittedName>
        <fullName evidence="2">Hydrolase</fullName>
    </submittedName>
</protein>
<dbReference type="InterPro" id="IPR029058">
    <property type="entry name" value="AB_hydrolase_fold"/>
</dbReference>
<dbReference type="PANTHER" id="PTHR43433:SF5">
    <property type="entry name" value="AB HYDROLASE-1 DOMAIN-CONTAINING PROTEIN"/>
    <property type="match status" value="1"/>
</dbReference>
<name>A0ABR4YYA9_9MYCO</name>
<dbReference type="InterPro" id="IPR000073">
    <property type="entry name" value="AB_hydrolase_1"/>
</dbReference>
<keyword evidence="3" id="KW-1185">Reference proteome</keyword>
<organism evidence="2 3">
    <name type="scientific">Mycolicibacterium setense</name>
    <dbReference type="NCBI Taxonomy" id="431269"/>
    <lineage>
        <taxon>Bacteria</taxon>
        <taxon>Bacillati</taxon>
        <taxon>Actinomycetota</taxon>
        <taxon>Actinomycetes</taxon>
        <taxon>Mycobacteriales</taxon>
        <taxon>Mycobacteriaceae</taxon>
        <taxon>Mycolicibacterium</taxon>
    </lineage>
</organism>
<dbReference type="InterPro" id="IPR050471">
    <property type="entry name" value="AB_hydrolase"/>
</dbReference>
<dbReference type="Proteomes" id="UP000031004">
    <property type="component" value="Unassembled WGS sequence"/>
</dbReference>